<sequence length="252" mass="25000">MNSSSSNSLIGTTALVTGGSRGIGAAVALRLAAEGADVALTYVNGAEQAGEVAGQIKENGGRALALRADMAEAAEVTDAVTSTVAEFGRLDILVNNAGAGANGPLDEVSLDDVDRVLAVNVRGPYLAAQAAARHLPEGGRIINLGSCVAAHVPFPGMVLYAVSKSATDGLTKGLARELGSRGITVNQVAPGPIDTDMNPASGGEGAAAQAALTALGRYGTSEEIAHTVAHLASGHARYITGASVAVDGGFTA</sequence>
<dbReference type="EC" id="1.1.1.-" evidence="4"/>
<evidence type="ECO:0000313" key="5">
    <source>
        <dbReference type="Proteomes" id="UP001214441"/>
    </source>
</evidence>
<dbReference type="GO" id="GO:0016491">
    <property type="term" value="F:oxidoreductase activity"/>
    <property type="evidence" value="ECO:0007669"/>
    <property type="project" value="UniProtKB-KW"/>
</dbReference>
<name>A0ABT6ZUJ3_9ACTN</name>
<comment type="similarity">
    <text evidence="1">Belongs to the short-chain dehydrogenases/reductases (SDR) family.</text>
</comment>
<comment type="caution">
    <text evidence="4">The sequence shown here is derived from an EMBL/GenBank/DDBJ whole genome shotgun (WGS) entry which is preliminary data.</text>
</comment>
<dbReference type="SMART" id="SM00822">
    <property type="entry name" value="PKS_KR"/>
    <property type="match status" value="1"/>
</dbReference>
<organism evidence="4 5">
    <name type="scientific">Streptomyces iconiensis</name>
    <dbReference type="NCBI Taxonomy" id="1384038"/>
    <lineage>
        <taxon>Bacteria</taxon>
        <taxon>Bacillati</taxon>
        <taxon>Actinomycetota</taxon>
        <taxon>Actinomycetes</taxon>
        <taxon>Kitasatosporales</taxon>
        <taxon>Streptomycetaceae</taxon>
        <taxon>Streptomyces</taxon>
    </lineage>
</organism>
<evidence type="ECO:0000313" key="4">
    <source>
        <dbReference type="EMBL" id="MDJ1132723.1"/>
    </source>
</evidence>
<feature type="domain" description="Ketoreductase" evidence="3">
    <location>
        <begin position="12"/>
        <end position="191"/>
    </location>
</feature>
<protein>
    <submittedName>
        <fullName evidence="4">3-oxoacyl-ACP reductase family protein</fullName>
        <ecNumber evidence="4">1.1.1.-</ecNumber>
    </submittedName>
</protein>
<dbReference type="InterPro" id="IPR002347">
    <property type="entry name" value="SDR_fam"/>
</dbReference>
<dbReference type="PRINTS" id="PR00080">
    <property type="entry name" value="SDRFAMILY"/>
</dbReference>
<gene>
    <name evidence="4" type="ORF">NMN56_012310</name>
</gene>
<accession>A0ABT6ZUJ3</accession>
<evidence type="ECO:0000256" key="1">
    <source>
        <dbReference type="ARBA" id="ARBA00006484"/>
    </source>
</evidence>
<keyword evidence="5" id="KW-1185">Reference proteome</keyword>
<dbReference type="EMBL" id="JANCPR020000010">
    <property type="protein sequence ID" value="MDJ1132723.1"/>
    <property type="molecule type" value="Genomic_DNA"/>
</dbReference>
<keyword evidence="2 4" id="KW-0560">Oxidoreductase</keyword>
<dbReference type="PANTHER" id="PTHR43639">
    <property type="entry name" value="OXIDOREDUCTASE, SHORT-CHAIN DEHYDROGENASE/REDUCTASE FAMILY (AFU_ORTHOLOGUE AFUA_5G02870)"/>
    <property type="match status" value="1"/>
</dbReference>
<evidence type="ECO:0000259" key="3">
    <source>
        <dbReference type="SMART" id="SM00822"/>
    </source>
</evidence>
<dbReference type="PRINTS" id="PR00081">
    <property type="entry name" value="GDHRDH"/>
</dbReference>
<dbReference type="RefSeq" id="WP_274040076.1">
    <property type="nucleotide sequence ID" value="NZ_JANCPR020000010.1"/>
</dbReference>
<evidence type="ECO:0000256" key="2">
    <source>
        <dbReference type="ARBA" id="ARBA00023002"/>
    </source>
</evidence>
<reference evidence="4 5" key="1">
    <citation type="submission" date="2023-05" db="EMBL/GenBank/DDBJ databases">
        <title>Streptantibioticus silvisoli sp. nov., acidotolerant actinomycetes 1 from pine litter.</title>
        <authorList>
            <person name="Swiecimska M."/>
            <person name="Golinska P."/>
            <person name="Sangal V."/>
            <person name="Wachnowicz B."/>
            <person name="Goodfellow M."/>
        </authorList>
    </citation>
    <scope>NUCLEOTIDE SEQUENCE [LARGE SCALE GENOMIC DNA]</scope>
    <source>
        <strain evidence="4 5">DSM 42109</strain>
    </source>
</reference>
<dbReference type="InterPro" id="IPR057326">
    <property type="entry name" value="KR_dom"/>
</dbReference>
<dbReference type="SUPFAM" id="SSF51735">
    <property type="entry name" value="NAD(P)-binding Rossmann-fold domains"/>
    <property type="match status" value="1"/>
</dbReference>
<dbReference type="PANTHER" id="PTHR43639:SF1">
    <property type="entry name" value="SHORT-CHAIN DEHYDROGENASE_REDUCTASE FAMILY PROTEIN"/>
    <property type="match status" value="1"/>
</dbReference>
<dbReference type="CDD" id="cd05233">
    <property type="entry name" value="SDR_c"/>
    <property type="match status" value="1"/>
</dbReference>
<dbReference type="Gene3D" id="3.40.50.720">
    <property type="entry name" value="NAD(P)-binding Rossmann-like Domain"/>
    <property type="match status" value="1"/>
</dbReference>
<dbReference type="Pfam" id="PF13561">
    <property type="entry name" value="adh_short_C2"/>
    <property type="match status" value="1"/>
</dbReference>
<dbReference type="InterPro" id="IPR036291">
    <property type="entry name" value="NAD(P)-bd_dom_sf"/>
</dbReference>
<proteinExistence type="inferred from homology"/>
<dbReference type="Proteomes" id="UP001214441">
    <property type="component" value="Unassembled WGS sequence"/>
</dbReference>